<keyword evidence="6" id="KW-1185">Reference proteome</keyword>
<dbReference type="Gene3D" id="1.10.510.10">
    <property type="entry name" value="Transferase(Phosphotransferase) domain 1"/>
    <property type="match status" value="1"/>
</dbReference>
<dbReference type="AlphaFoldDB" id="A0A2S4PJ49"/>
<protein>
    <recommendedName>
        <fullName evidence="7">Protein kinase domain-containing protein</fullName>
    </recommendedName>
</protein>
<dbReference type="PANTHER" id="PTHR24055">
    <property type="entry name" value="MITOGEN-ACTIVATED PROTEIN KINASE"/>
    <property type="match status" value="1"/>
</dbReference>
<dbReference type="GO" id="GO:0005524">
    <property type="term" value="F:ATP binding"/>
    <property type="evidence" value="ECO:0007669"/>
    <property type="project" value="UniProtKB-KW"/>
</dbReference>
<reference evidence="5 6" key="1">
    <citation type="submission" date="2017-10" db="EMBL/GenBank/DDBJ databases">
        <title>Development of genomic resources for the powdery mildew, Erysiphe pulchra.</title>
        <authorList>
            <person name="Wadl P.A."/>
            <person name="Mack B.M."/>
            <person name="Moore G."/>
            <person name="Beltz S.B."/>
        </authorList>
    </citation>
    <scope>NUCLEOTIDE SEQUENCE [LARGE SCALE GENOMIC DNA]</scope>
    <source>
        <strain evidence="5">Cflorida</strain>
    </source>
</reference>
<keyword evidence="1" id="KW-0723">Serine/threonine-protein kinase</keyword>
<keyword evidence="1" id="KW-0808">Transferase</keyword>
<dbReference type="EMBL" id="PEDP01004712">
    <property type="protein sequence ID" value="POS82044.1"/>
    <property type="molecule type" value="Genomic_DNA"/>
</dbReference>
<dbReference type="OrthoDB" id="192887at2759"/>
<proteinExistence type="predicted"/>
<gene>
    <name evidence="5" type="ORF">EPUL_006397</name>
</gene>
<feature type="region of interest" description="Disordered" evidence="4">
    <location>
        <begin position="1"/>
        <end position="30"/>
    </location>
</feature>
<keyword evidence="3" id="KW-0067">ATP-binding</keyword>
<evidence type="ECO:0000256" key="2">
    <source>
        <dbReference type="ARBA" id="ARBA00022741"/>
    </source>
</evidence>
<dbReference type="Proteomes" id="UP000237438">
    <property type="component" value="Unassembled WGS sequence"/>
</dbReference>
<evidence type="ECO:0000256" key="1">
    <source>
        <dbReference type="ARBA" id="ARBA00022527"/>
    </source>
</evidence>
<dbReference type="SUPFAM" id="SSF56112">
    <property type="entry name" value="Protein kinase-like (PK-like)"/>
    <property type="match status" value="1"/>
</dbReference>
<dbReference type="InterPro" id="IPR011009">
    <property type="entry name" value="Kinase-like_dom_sf"/>
</dbReference>
<organism evidence="5 6">
    <name type="scientific">Erysiphe pulchra</name>
    <dbReference type="NCBI Taxonomy" id="225359"/>
    <lineage>
        <taxon>Eukaryota</taxon>
        <taxon>Fungi</taxon>
        <taxon>Dikarya</taxon>
        <taxon>Ascomycota</taxon>
        <taxon>Pezizomycotina</taxon>
        <taxon>Leotiomycetes</taxon>
        <taxon>Erysiphales</taxon>
        <taxon>Erysiphaceae</taxon>
        <taxon>Erysiphe</taxon>
    </lineage>
</organism>
<name>A0A2S4PJ49_9PEZI</name>
<evidence type="ECO:0000256" key="4">
    <source>
        <dbReference type="SAM" id="MobiDB-lite"/>
    </source>
</evidence>
<evidence type="ECO:0000313" key="6">
    <source>
        <dbReference type="Proteomes" id="UP000237438"/>
    </source>
</evidence>
<dbReference type="STRING" id="225359.A0A2S4PJ49"/>
<dbReference type="InterPro" id="IPR050117">
    <property type="entry name" value="MAPK"/>
</dbReference>
<sequence length="285" mass="31960">MHRVICPPAQTTRTATTPSFSARPHQARHDDLTERYDVHQLLRRGAYGDAVQPGAGDSNVSPFGRADLLSHASDAVRLARDSLGWHNPSRSQAGQLAGCGQLRVEDLRFWTGSSGNNAWKETQQADGVRRNALVPGPGSHALQVRQSRRRLVERMCACEMLGKRVLFPGQGYVHQLDCIFAILGSPTDEELASGYSVKSIDYIRKVLPVRQKLPWREVYPHASQASLDLLDRLLTFSTDRRISTGDAARHAYVRGWADEIRSRGNRLPPSAFCRKRRRWIRCNGE</sequence>
<feature type="compositionally biased region" description="Low complexity" evidence="4">
    <location>
        <begin position="7"/>
        <end position="18"/>
    </location>
</feature>
<evidence type="ECO:0008006" key="7">
    <source>
        <dbReference type="Google" id="ProtNLM"/>
    </source>
</evidence>
<keyword evidence="2" id="KW-0547">Nucleotide-binding</keyword>
<feature type="non-terminal residue" evidence="5">
    <location>
        <position position="285"/>
    </location>
</feature>
<keyword evidence="1" id="KW-0418">Kinase</keyword>
<comment type="caution">
    <text evidence="5">The sequence shown here is derived from an EMBL/GenBank/DDBJ whole genome shotgun (WGS) entry which is preliminary data.</text>
</comment>
<evidence type="ECO:0000313" key="5">
    <source>
        <dbReference type="EMBL" id="POS82044.1"/>
    </source>
</evidence>
<evidence type="ECO:0000256" key="3">
    <source>
        <dbReference type="ARBA" id="ARBA00022840"/>
    </source>
</evidence>
<accession>A0A2S4PJ49</accession>
<dbReference type="GO" id="GO:0004674">
    <property type="term" value="F:protein serine/threonine kinase activity"/>
    <property type="evidence" value="ECO:0007669"/>
    <property type="project" value="UniProtKB-KW"/>
</dbReference>